<reference evidence="6" key="1">
    <citation type="journal article" date="2014" name="Int. J. Syst. Evol. Microbiol.">
        <title>Complete genome sequence of Corynebacterium casei LMG S-19264T (=DSM 44701T), isolated from a smear-ripened cheese.</title>
        <authorList>
            <consortium name="US DOE Joint Genome Institute (JGI-PGF)"/>
            <person name="Walter F."/>
            <person name="Albersmeier A."/>
            <person name="Kalinowski J."/>
            <person name="Ruckert C."/>
        </authorList>
    </citation>
    <scope>NUCLEOTIDE SEQUENCE</scope>
    <source>
        <strain evidence="6">CGMCC 1.15343</strain>
    </source>
</reference>
<sequence>MSRKIFLLLLLLFYNYGISIAQILPAKTSSDLPPKEAQVAKLAVQEKEIEILRSDLKNLEVRLNEKVESIEDDLKDRLNLYLFFIGVLLTIIGWAVNFFGKRAVQERVEELIKDTSEIFAKKEIERLLKEAMESGYISKIVREKGDVEVQKLLTELESKGKNLIEEIRDKSDKIINSMLAAPPSIIKPLPPNIEVPEVETITVEELFNMAFSSKKANVKINIYQQVLERQPNNINALNNLAVAYNDVYRYDDALIYLNRALELRPESFLALSNRANSYSQLGKLDLALADSEKAIELNPTYEWPYSIKGNVLTKKKAFMEAERALTKAIELNPMSAIAYYNRAYFMEETKRYAESQADYNEALRLGFSNVPMLYNNMAVLLRRMRNFDGAIEYINKAKAIDANYPNLDGTLALIYADRGETEDFYRHLQIALENGCHVWKYLDDYGFDSYREQEKLKLLIEPYKSSFAVT</sequence>
<dbReference type="PROSITE" id="PS50005">
    <property type="entry name" value="TPR"/>
    <property type="match status" value="2"/>
</dbReference>
<evidence type="ECO:0000313" key="6">
    <source>
        <dbReference type="EMBL" id="GGC63237.1"/>
    </source>
</evidence>
<feature type="repeat" description="TPR" evidence="3">
    <location>
        <begin position="234"/>
        <end position="267"/>
    </location>
</feature>
<feature type="repeat" description="TPR" evidence="3">
    <location>
        <begin position="268"/>
        <end position="301"/>
    </location>
</feature>
<dbReference type="Gene3D" id="1.25.40.10">
    <property type="entry name" value="Tetratricopeptide repeat domain"/>
    <property type="match status" value="1"/>
</dbReference>
<dbReference type="InterPro" id="IPR019734">
    <property type="entry name" value="TPR_rpt"/>
</dbReference>
<dbReference type="PANTHER" id="PTHR44858">
    <property type="entry name" value="TETRATRICOPEPTIDE REPEAT PROTEIN 6"/>
    <property type="match status" value="1"/>
</dbReference>
<feature type="transmembrane region" description="Helical" evidence="5">
    <location>
        <begin position="80"/>
        <end position="99"/>
    </location>
</feature>
<keyword evidence="5" id="KW-0812">Transmembrane</keyword>
<dbReference type="Pfam" id="PF13431">
    <property type="entry name" value="TPR_17"/>
    <property type="match status" value="1"/>
</dbReference>
<dbReference type="Proteomes" id="UP000651668">
    <property type="component" value="Unassembled WGS sequence"/>
</dbReference>
<dbReference type="InterPro" id="IPR011990">
    <property type="entry name" value="TPR-like_helical_dom_sf"/>
</dbReference>
<evidence type="ECO:0008006" key="8">
    <source>
        <dbReference type="Google" id="ProtNLM"/>
    </source>
</evidence>
<keyword evidence="5" id="KW-1133">Transmembrane helix</keyword>
<keyword evidence="2 3" id="KW-0802">TPR repeat</keyword>
<evidence type="ECO:0000256" key="1">
    <source>
        <dbReference type="ARBA" id="ARBA00022737"/>
    </source>
</evidence>
<dbReference type="RefSeq" id="WP_188626350.1">
    <property type="nucleotide sequence ID" value="NZ_BMIL01000004.1"/>
</dbReference>
<dbReference type="PANTHER" id="PTHR44858:SF1">
    <property type="entry name" value="UDP-N-ACETYLGLUCOSAMINE--PEPTIDE N-ACETYLGLUCOSAMINYLTRANSFERASE SPINDLY-RELATED"/>
    <property type="match status" value="1"/>
</dbReference>
<dbReference type="PROSITE" id="PS50293">
    <property type="entry name" value="TPR_REGION"/>
    <property type="match status" value="1"/>
</dbReference>
<keyword evidence="7" id="KW-1185">Reference proteome</keyword>
<reference evidence="6" key="2">
    <citation type="submission" date="2020-09" db="EMBL/GenBank/DDBJ databases">
        <authorList>
            <person name="Sun Q."/>
            <person name="Zhou Y."/>
        </authorList>
    </citation>
    <scope>NUCLEOTIDE SEQUENCE</scope>
    <source>
        <strain evidence="6">CGMCC 1.15343</strain>
    </source>
</reference>
<proteinExistence type="predicted"/>
<gene>
    <name evidence="6" type="ORF">GCM10011387_16070</name>
</gene>
<dbReference type="SUPFAM" id="SSF48452">
    <property type="entry name" value="TPR-like"/>
    <property type="match status" value="2"/>
</dbReference>
<comment type="caution">
    <text evidence="6">The sequence shown here is derived from an EMBL/GenBank/DDBJ whole genome shotgun (WGS) entry which is preliminary data.</text>
</comment>
<dbReference type="InterPro" id="IPR050498">
    <property type="entry name" value="Ycf3"/>
</dbReference>
<dbReference type="EMBL" id="BMIL01000004">
    <property type="protein sequence ID" value="GGC63237.1"/>
    <property type="molecule type" value="Genomic_DNA"/>
</dbReference>
<dbReference type="SMART" id="SM00028">
    <property type="entry name" value="TPR"/>
    <property type="match status" value="5"/>
</dbReference>
<evidence type="ECO:0000256" key="3">
    <source>
        <dbReference type="PROSITE-ProRule" id="PRU00339"/>
    </source>
</evidence>
<evidence type="ECO:0000256" key="4">
    <source>
        <dbReference type="SAM" id="Coils"/>
    </source>
</evidence>
<evidence type="ECO:0000256" key="5">
    <source>
        <dbReference type="SAM" id="Phobius"/>
    </source>
</evidence>
<dbReference type="Pfam" id="PF13432">
    <property type="entry name" value="TPR_16"/>
    <property type="match status" value="1"/>
</dbReference>
<dbReference type="Pfam" id="PF00515">
    <property type="entry name" value="TPR_1"/>
    <property type="match status" value="1"/>
</dbReference>
<keyword evidence="1" id="KW-0677">Repeat</keyword>
<name>A0A916U7I4_9SPHI</name>
<dbReference type="AlphaFoldDB" id="A0A916U7I4"/>
<dbReference type="Pfam" id="PF13181">
    <property type="entry name" value="TPR_8"/>
    <property type="match status" value="1"/>
</dbReference>
<organism evidence="6 7">
    <name type="scientific">Pedobacter quisquiliarum</name>
    <dbReference type="NCBI Taxonomy" id="1834438"/>
    <lineage>
        <taxon>Bacteria</taxon>
        <taxon>Pseudomonadati</taxon>
        <taxon>Bacteroidota</taxon>
        <taxon>Sphingobacteriia</taxon>
        <taxon>Sphingobacteriales</taxon>
        <taxon>Sphingobacteriaceae</taxon>
        <taxon>Pedobacter</taxon>
    </lineage>
</organism>
<protein>
    <recommendedName>
        <fullName evidence="8">Tetratricopeptide repeat-containing protein</fullName>
    </recommendedName>
</protein>
<feature type="coiled-coil region" evidence="4">
    <location>
        <begin position="42"/>
        <end position="73"/>
    </location>
</feature>
<evidence type="ECO:0000256" key="2">
    <source>
        <dbReference type="ARBA" id="ARBA00022803"/>
    </source>
</evidence>
<evidence type="ECO:0000313" key="7">
    <source>
        <dbReference type="Proteomes" id="UP000651668"/>
    </source>
</evidence>
<accession>A0A916U7I4</accession>
<keyword evidence="4" id="KW-0175">Coiled coil</keyword>
<keyword evidence="5" id="KW-0472">Membrane</keyword>